<feature type="compositionally biased region" description="Basic residues" evidence="1">
    <location>
        <begin position="9"/>
        <end position="18"/>
    </location>
</feature>
<dbReference type="EMBL" id="QJKF01000001">
    <property type="protein sequence ID" value="PXX71086.1"/>
    <property type="molecule type" value="Genomic_DNA"/>
</dbReference>
<feature type="region of interest" description="Disordered" evidence="1">
    <location>
        <begin position="9"/>
        <end position="32"/>
    </location>
</feature>
<keyword evidence="3" id="KW-1185">Reference proteome</keyword>
<accession>A0A318KAE8</accession>
<dbReference type="AlphaFoldDB" id="A0A318KAE8"/>
<dbReference type="Proteomes" id="UP000247569">
    <property type="component" value="Unassembled WGS sequence"/>
</dbReference>
<protein>
    <submittedName>
        <fullName evidence="2">Uncharacterized protein</fullName>
    </submittedName>
</protein>
<gene>
    <name evidence="2" type="ORF">DFR70_101507</name>
</gene>
<evidence type="ECO:0000313" key="2">
    <source>
        <dbReference type="EMBL" id="PXX71086.1"/>
    </source>
</evidence>
<proteinExistence type="predicted"/>
<organism evidence="2 3">
    <name type="scientific">Nocardia tenerifensis</name>
    <dbReference type="NCBI Taxonomy" id="228006"/>
    <lineage>
        <taxon>Bacteria</taxon>
        <taxon>Bacillati</taxon>
        <taxon>Actinomycetota</taxon>
        <taxon>Actinomycetes</taxon>
        <taxon>Mycobacteriales</taxon>
        <taxon>Nocardiaceae</taxon>
        <taxon>Nocardia</taxon>
    </lineage>
</organism>
<reference evidence="2 3" key="1">
    <citation type="submission" date="2018-05" db="EMBL/GenBank/DDBJ databases">
        <title>Genomic Encyclopedia of Type Strains, Phase IV (KMG-IV): sequencing the most valuable type-strain genomes for metagenomic binning, comparative biology and taxonomic classification.</title>
        <authorList>
            <person name="Goeker M."/>
        </authorList>
    </citation>
    <scope>NUCLEOTIDE SEQUENCE [LARGE SCALE GENOMIC DNA]</scope>
    <source>
        <strain evidence="2 3">DSM 44704</strain>
    </source>
</reference>
<sequence length="32" mass="3701">MKVILLMRHTRRRGRRRPGACATELDANHAVD</sequence>
<name>A0A318KAE8_9NOCA</name>
<evidence type="ECO:0000313" key="3">
    <source>
        <dbReference type="Proteomes" id="UP000247569"/>
    </source>
</evidence>
<comment type="caution">
    <text evidence="2">The sequence shown here is derived from an EMBL/GenBank/DDBJ whole genome shotgun (WGS) entry which is preliminary data.</text>
</comment>
<evidence type="ECO:0000256" key="1">
    <source>
        <dbReference type="SAM" id="MobiDB-lite"/>
    </source>
</evidence>